<evidence type="ECO:0000256" key="1">
    <source>
        <dbReference type="ARBA" id="ARBA00007009"/>
    </source>
</evidence>
<dbReference type="InterPro" id="IPR029063">
    <property type="entry name" value="SAM-dependent_MTases_sf"/>
</dbReference>
<evidence type="ECO:0000313" key="5">
    <source>
        <dbReference type="Proteomes" id="UP000235371"/>
    </source>
</evidence>
<keyword evidence="5" id="KW-1185">Reference proteome</keyword>
<protein>
    <submittedName>
        <fullName evidence="4">Nicotianamine synthase</fullName>
    </submittedName>
</protein>
<accession>A0A2J6T4P1</accession>
<dbReference type="GO" id="GO:0030418">
    <property type="term" value="P:nicotianamine biosynthetic process"/>
    <property type="evidence" value="ECO:0007669"/>
    <property type="project" value="InterPro"/>
</dbReference>
<comment type="similarity">
    <text evidence="1">Belongs to the nicotianamine synthase (NAS)-like family.</text>
</comment>
<proteinExistence type="inferred from homology"/>
<dbReference type="PROSITE" id="PS51142">
    <property type="entry name" value="NAS"/>
    <property type="match status" value="1"/>
</dbReference>
<dbReference type="Pfam" id="PF03059">
    <property type="entry name" value="NAS"/>
    <property type="match status" value="2"/>
</dbReference>
<dbReference type="PANTHER" id="PTHR32266">
    <property type="entry name" value="NICOTIANAMINE SYNTHASE 3"/>
    <property type="match status" value="1"/>
</dbReference>
<dbReference type="OrthoDB" id="1858069at2759"/>
<evidence type="ECO:0000256" key="2">
    <source>
        <dbReference type="ARBA" id="ARBA00022679"/>
    </source>
</evidence>
<dbReference type="STRING" id="1095630.A0A2J6T4P1"/>
<keyword evidence="3" id="KW-0949">S-adenosyl-L-methionine</keyword>
<keyword evidence="2" id="KW-0808">Transferase</keyword>
<gene>
    <name evidence="4" type="ORF">K444DRAFT_653714</name>
</gene>
<sequence>MRGSVFDTRSSVSLSHSGDQEDLEVERLVTHIITLHTELSSLPDLRPCDEINKLFQELVVLCTRTVGETVASKKQVINNPRIISILPALRHICAAAECHLEFGSFSMLVERPADHAVYDRLVKFPYFNNYVDLTRLELGAISAVDTTPIRKIVFIGSGPLPMTSLQLTYILSPDIEILNIDHDPLAISQSLTLCERLGIKGKGMEFLTQHEKEALLIDIVAKMRKGAILVVRSAHGLRRVLYAEFDPTTEAVKRCLDVQAVVHPYNHVVNSLIVGKVRN</sequence>
<dbReference type="EMBL" id="KZ613838">
    <property type="protein sequence ID" value="PMD57976.1"/>
    <property type="molecule type" value="Genomic_DNA"/>
</dbReference>
<dbReference type="AlphaFoldDB" id="A0A2J6T4P1"/>
<organism evidence="4 5">
    <name type="scientific">Hyaloscypha bicolor E</name>
    <dbReference type="NCBI Taxonomy" id="1095630"/>
    <lineage>
        <taxon>Eukaryota</taxon>
        <taxon>Fungi</taxon>
        <taxon>Dikarya</taxon>
        <taxon>Ascomycota</taxon>
        <taxon>Pezizomycotina</taxon>
        <taxon>Leotiomycetes</taxon>
        <taxon>Helotiales</taxon>
        <taxon>Hyaloscyphaceae</taxon>
        <taxon>Hyaloscypha</taxon>
        <taxon>Hyaloscypha bicolor</taxon>
    </lineage>
</organism>
<dbReference type="Gene3D" id="3.40.50.150">
    <property type="entry name" value="Vaccinia Virus protein VP39"/>
    <property type="match status" value="1"/>
</dbReference>
<dbReference type="RefSeq" id="XP_024734880.1">
    <property type="nucleotide sequence ID" value="XM_024885888.1"/>
</dbReference>
<dbReference type="PANTHER" id="PTHR32266:SF12">
    <property type="entry name" value="NICOTIANAMINE SYNTHASE 3"/>
    <property type="match status" value="1"/>
</dbReference>
<dbReference type="InterPro" id="IPR004298">
    <property type="entry name" value="Nicotian_synth"/>
</dbReference>
<name>A0A2J6T4P1_9HELO</name>
<reference evidence="4 5" key="1">
    <citation type="submission" date="2016-04" db="EMBL/GenBank/DDBJ databases">
        <title>A degradative enzymes factory behind the ericoid mycorrhizal symbiosis.</title>
        <authorList>
            <consortium name="DOE Joint Genome Institute"/>
            <person name="Martino E."/>
            <person name="Morin E."/>
            <person name="Grelet G."/>
            <person name="Kuo A."/>
            <person name="Kohler A."/>
            <person name="Daghino S."/>
            <person name="Barry K."/>
            <person name="Choi C."/>
            <person name="Cichocki N."/>
            <person name="Clum A."/>
            <person name="Copeland A."/>
            <person name="Hainaut M."/>
            <person name="Haridas S."/>
            <person name="Labutti K."/>
            <person name="Lindquist E."/>
            <person name="Lipzen A."/>
            <person name="Khouja H.-R."/>
            <person name="Murat C."/>
            <person name="Ohm R."/>
            <person name="Olson A."/>
            <person name="Spatafora J."/>
            <person name="Veneault-Fourrey C."/>
            <person name="Henrissat B."/>
            <person name="Grigoriev I."/>
            <person name="Martin F."/>
            <person name="Perotto S."/>
        </authorList>
    </citation>
    <scope>NUCLEOTIDE SEQUENCE [LARGE SCALE GENOMIC DNA]</scope>
    <source>
        <strain evidence="4 5">E</strain>
    </source>
</reference>
<dbReference type="Proteomes" id="UP000235371">
    <property type="component" value="Unassembled WGS sequence"/>
</dbReference>
<evidence type="ECO:0000256" key="3">
    <source>
        <dbReference type="ARBA" id="ARBA00022691"/>
    </source>
</evidence>
<dbReference type="GeneID" id="36593965"/>
<evidence type="ECO:0000313" key="4">
    <source>
        <dbReference type="EMBL" id="PMD57976.1"/>
    </source>
</evidence>
<dbReference type="InParanoid" id="A0A2J6T4P1"/>
<dbReference type="GO" id="GO:0030410">
    <property type="term" value="F:nicotianamine synthase activity"/>
    <property type="evidence" value="ECO:0007669"/>
    <property type="project" value="InterPro"/>
</dbReference>